<feature type="domain" description="PAS" evidence="4">
    <location>
        <begin position="372"/>
        <end position="442"/>
    </location>
</feature>
<dbReference type="NCBIfam" id="TIGR00254">
    <property type="entry name" value="GGDEF"/>
    <property type="match status" value="1"/>
</dbReference>
<feature type="domain" description="GGDEF" evidence="7">
    <location>
        <begin position="532"/>
        <end position="671"/>
    </location>
</feature>
<dbReference type="InterPro" id="IPR035965">
    <property type="entry name" value="PAS-like_dom_sf"/>
</dbReference>
<dbReference type="SMART" id="SM00267">
    <property type="entry name" value="GGDEF"/>
    <property type="match status" value="1"/>
</dbReference>
<dbReference type="CDD" id="cd00130">
    <property type="entry name" value="PAS"/>
    <property type="match status" value="1"/>
</dbReference>
<dbReference type="GO" id="GO:1902201">
    <property type="term" value="P:negative regulation of bacterial-type flagellum-dependent cell motility"/>
    <property type="evidence" value="ECO:0007669"/>
    <property type="project" value="TreeGrafter"/>
</dbReference>
<dbReference type="PROSITE" id="PS50887">
    <property type="entry name" value="GGDEF"/>
    <property type="match status" value="1"/>
</dbReference>
<reference evidence="8 9" key="1">
    <citation type="submission" date="2020-01" db="EMBL/GenBank/DDBJ databases">
        <title>Genomes of bacteria type strains.</title>
        <authorList>
            <person name="Chen J."/>
            <person name="Zhu S."/>
            <person name="Chen J."/>
        </authorList>
    </citation>
    <scope>NUCLEOTIDE SEQUENCE [LARGE SCALE GENOMIC DNA]</scope>
    <source>
        <strain evidence="8 9">KCTC 52919</strain>
    </source>
</reference>
<dbReference type="CDD" id="cd01949">
    <property type="entry name" value="GGDEF"/>
    <property type="match status" value="1"/>
</dbReference>
<dbReference type="PROSITE" id="PS50885">
    <property type="entry name" value="HAMP"/>
    <property type="match status" value="1"/>
</dbReference>
<name>A0A6L9MNK0_9HYPH</name>
<protein>
    <recommendedName>
        <fullName evidence="1">diguanylate cyclase</fullName>
        <ecNumber evidence="1">2.7.7.65</ecNumber>
    </recommendedName>
</protein>
<dbReference type="GO" id="GO:0007165">
    <property type="term" value="P:signal transduction"/>
    <property type="evidence" value="ECO:0007669"/>
    <property type="project" value="InterPro"/>
</dbReference>
<evidence type="ECO:0000313" key="8">
    <source>
        <dbReference type="EMBL" id="NDV89146.1"/>
    </source>
</evidence>
<evidence type="ECO:0000256" key="2">
    <source>
        <dbReference type="ARBA" id="ARBA00034247"/>
    </source>
</evidence>
<dbReference type="FunFam" id="3.30.70.270:FF:000001">
    <property type="entry name" value="Diguanylate cyclase domain protein"/>
    <property type="match status" value="1"/>
</dbReference>
<keyword evidence="3" id="KW-1133">Transmembrane helix</keyword>
<dbReference type="PANTHER" id="PTHR45138">
    <property type="entry name" value="REGULATORY COMPONENTS OF SENSORY TRANSDUCTION SYSTEM"/>
    <property type="match status" value="1"/>
</dbReference>
<dbReference type="CDD" id="cd06225">
    <property type="entry name" value="HAMP"/>
    <property type="match status" value="1"/>
</dbReference>
<comment type="catalytic activity">
    <reaction evidence="2">
        <text>2 GTP = 3',3'-c-di-GMP + 2 diphosphate</text>
        <dbReference type="Rhea" id="RHEA:24898"/>
        <dbReference type="ChEBI" id="CHEBI:33019"/>
        <dbReference type="ChEBI" id="CHEBI:37565"/>
        <dbReference type="ChEBI" id="CHEBI:58805"/>
        <dbReference type="EC" id="2.7.7.65"/>
    </reaction>
</comment>
<dbReference type="InterPro" id="IPR000700">
    <property type="entry name" value="PAS-assoc_C"/>
</dbReference>
<dbReference type="NCBIfam" id="TIGR00229">
    <property type="entry name" value="sensory_box"/>
    <property type="match status" value="1"/>
</dbReference>
<dbReference type="SUPFAM" id="SSF55785">
    <property type="entry name" value="PYP-like sensor domain (PAS domain)"/>
    <property type="match status" value="1"/>
</dbReference>
<dbReference type="Pfam" id="PF08447">
    <property type="entry name" value="PAS_3"/>
    <property type="match status" value="1"/>
</dbReference>
<feature type="domain" description="HAMP" evidence="6">
    <location>
        <begin position="310"/>
        <end position="364"/>
    </location>
</feature>
<dbReference type="SUPFAM" id="SSF55073">
    <property type="entry name" value="Nucleotide cyclase"/>
    <property type="match status" value="1"/>
</dbReference>
<dbReference type="GO" id="GO:0052621">
    <property type="term" value="F:diguanylate cyclase activity"/>
    <property type="evidence" value="ECO:0007669"/>
    <property type="project" value="UniProtKB-EC"/>
</dbReference>
<dbReference type="InterPro" id="IPR050469">
    <property type="entry name" value="Diguanylate_Cyclase"/>
</dbReference>
<organism evidence="8 9">
    <name type="scientific">Aurantimonas aggregata</name>
    <dbReference type="NCBI Taxonomy" id="2047720"/>
    <lineage>
        <taxon>Bacteria</taxon>
        <taxon>Pseudomonadati</taxon>
        <taxon>Pseudomonadota</taxon>
        <taxon>Alphaproteobacteria</taxon>
        <taxon>Hyphomicrobiales</taxon>
        <taxon>Aurantimonadaceae</taxon>
        <taxon>Aurantimonas</taxon>
    </lineage>
</organism>
<dbReference type="EMBL" id="JAAAMJ010000029">
    <property type="protein sequence ID" value="NDV89146.1"/>
    <property type="molecule type" value="Genomic_DNA"/>
</dbReference>
<dbReference type="Gene3D" id="3.30.450.20">
    <property type="entry name" value="PAS domain"/>
    <property type="match status" value="2"/>
</dbReference>
<keyword evidence="9" id="KW-1185">Reference proteome</keyword>
<evidence type="ECO:0000256" key="3">
    <source>
        <dbReference type="SAM" id="Phobius"/>
    </source>
</evidence>
<comment type="caution">
    <text evidence="8">The sequence shown here is derived from an EMBL/GenBank/DDBJ whole genome shotgun (WGS) entry which is preliminary data.</text>
</comment>
<feature type="domain" description="PAC" evidence="5">
    <location>
        <begin position="445"/>
        <end position="493"/>
    </location>
</feature>
<accession>A0A6L9MNK0</accession>
<dbReference type="GO" id="GO:0005886">
    <property type="term" value="C:plasma membrane"/>
    <property type="evidence" value="ECO:0007669"/>
    <property type="project" value="TreeGrafter"/>
</dbReference>
<evidence type="ECO:0000259" key="5">
    <source>
        <dbReference type="PROSITE" id="PS50113"/>
    </source>
</evidence>
<dbReference type="Gene3D" id="3.30.70.270">
    <property type="match status" value="1"/>
</dbReference>
<dbReference type="Proteomes" id="UP000476332">
    <property type="component" value="Unassembled WGS sequence"/>
</dbReference>
<dbReference type="InterPro" id="IPR000160">
    <property type="entry name" value="GGDEF_dom"/>
</dbReference>
<evidence type="ECO:0000259" key="7">
    <source>
        <dbReference type="PROSITE" id="PS50887"/>
    </source>
</evidence>
<feature type="transmembrane region" description="Helical" evidence="3">
    <location>
        <begin position="15"/>
        <end position="35"/>
    </location>
</feature>
<evidence type="ECO:0000259" key="6">
    <source>
        <dbReference type="PROSITE" id="PS50885"/>
    </source>
</evidence>
<dbReference type="InterPro" id="IPR029787">
    <property type="entry name" value="Nucleotide_cyclase"/>
</dbReference>
<dbReference type="EC" id="2.7.7.65" evidence="1"/>
<dbReference type="PROSITE" id="PS50112">
    <property type="entry name" value="PAS"/>
    <property type="match status" value="1"/>
</dbReference>
<gene>
    <name evidence="8" type="ORF">GTW51_20980</name>
</gene>
<dbReference type="SMART" id="SM00091">
    <property type="entry name" value="PAS"/>
    <property type="match status" value="1"/>
</dbReference>
<dbReference type="InterPro" id="IPR000014">
    <property type="entry name" value="PAS"/>
</dbReference>
<evidence type="ECO:0000256" key="1">
    <source>
        <dbReference type="ARBA" id="ARBA00012528"/>
    </source>
</evidence>
<dbReference type="PANTHER" id="PTHR45138:SF9">
    <property type="entry name" value="DIGUANYLATE CYCLASE DGCM-RELATED"/>
    <property type="match status" value="1"/>
</dbReference>
<feature type="transmembrane region" description="Helical" evidence="3">
    <location>
        <begin position="286"/>
        <end position="308"/>
    </location>
</feature>
<keyword evidence="3" id="KW-0812">Transmembrane</keyword>
<sequence length="674" mass="71604">MKLPSIGSVGIRNRLIALVGFTMIPLAAAFALYIWTDHTQTIASAKDGVRAAAKLAAATEARIFDETRMLLETLKLVPAVLPTGGAACSSFLAEVKAANSLYNTVGVVDSAGTITCHNALRVQQKLSDLELRDRMMAPGSPAFLVGKFVIGKVSGKPTVLAASGFPKNQGGFAGAVFASLNLDSMTQDIEAVSDGGEQTVLLLEPSSNRIILHYPPLLGVPFGAPFPEHPLMTAVRRMPNGGTAEVMGIDGVGKVFGFAPLPGAKNIVLAVGKDRKTLMAPVRQRLTVSSVGLLTVLLVATFLVWWLSERMQLRPLRRLMDVATRIGAGNFGATADLERWQAPELKQFGHVLAAMANKLSIGRDAEQIVAASEARFRILAENTVDIITCADASGRRIYVSPASRAVLGYDPGELIGMRPRDLAHPDDVGVVDTMMSTVMGGQAVSGIDYRVAHRGGGYRWVEVAGKPLDDGAGTVFVMRDFTDRKMIEAQLAEANLKLERLASTDGLTGLANRRALDEQLEIEFGRAVRADSDLSFLMIDVDSFKAFNDTYGHPAGDECLRRIAAALKESLRRPGDLTARYGGEELAAVMPGTNSPGAVERAEVVRLAVRELAIPNSGSSHGIVTISVGVATLAAGAGAELRDAAWLIRSADRALYEAKANGRDKVVAASAQQA</sequence>
<dbReference type="RefSeq" id="WP_163045999.1">
    <property type="nucleotide sequence ID" value="NZ_JAAAMJ010000029.1"/>
</dbReference>
<keyword evidence="3" id="KW-0472">Membrane</keyword>
<dbReference type="GO" id="GO:0043709">
    <property type="term" value="P:cell adhesion involved in single-species biofilm formation"/>
    <property type="evidence" value="ECO:0007669"/>
    <property type="project" value="TreeGrafter"/>
</dbReference>
<proteinExistence type="predicted"/>
<dbReference type="InterPro" id="IPR043128">
    <property type="entry name" value="Rev_trsase/Diguanyl_cyclase"/>
</dbReference>
<evidence type="ECO:0000259" key="4">
    <source>
        <dbReference type="PROSITE" id="PS50112"/>
    </source>
</evidence>
<dbReference type="Gene3D" id="6.10.340.10">
    <property type="match status" value="1"/>
</dbReference>
<dbReference type="InterPro" id="IPR013655">
    <property type="entry name" value="PAS_fold_3"/>
</dbReference>
<dbReference type="InterPro" id="IPR003660">
    <property type="entry name" value="HAMP_dom"/>
</dbReference>
<dbReference type="CDD" id="cd12914">
    <property type="entry name" value="PDC1_DGC_like"/>
    <property type="match status" value="1"/>
</dbReference>
<evidence type="ECO:0000313" key="9">
    <source>
        <dbReference type="Proteomes" id="UP000476332"/>
    </source>
</evidence>
<dbReference type="PROSITE" id="PS50113">
    <property type="entry name" value="PAC"/>
    <property type="match status" value="1"/>
</dbReference>
<dbReference type="AlphaFoldDB" id="A0A6L9MNK0"/>
<dbReference type="Pfam" id="PF00990">
    <property type="entry name" value="GGDEF"/>
    <property type="match status" value="1"/>
</dbReference>